<evidence type="ECO:0000313" key="1">
    <source>
        <dbReference type="EMBL" id="TFK76410.1"/>
    </source>
</evidence>
<name>A0ACD3BEU4_9AGAR</name>
<dbReference type="Proteomes" id="UP000308600">
    <property type="component" value="Unassembled WGS sequence"/>
</dbReference>
<keyword evidence="2" id="KW-1185">Reference proteome</keyword>
<accession>A0ACD3BEU4</accession>
<gene>
    <name evidence="1" type="ORF">BDN72DRAFT_830985</name>
</gene>
<organism evidence="1 2">
    <name type="scientific">Pluteus cervinus</name>
    <dbReference type="NCBI Taxonomy" id="181527"/>
    <lineage>
        <taxon>Eukaryota</taxon>
        <taxon>Fungi</taxon>
        <taxon>Dikarya</taxon>
        <taxon>Basidiomycota</taxon>
        <taxon>Agaricomycotina</taxon>
        <taxon>Agaricomycetes</taxon>
        <taxon>Agaricomycetidae</taxon>
        <taxon>Agaricales</taxon>
        <taxon>Pluteineae</taxon>
        <taxon>Pluteaceae</taxon>
        <taxon>Pluteus</taxon>
    </lineage>
</organism>
<reference evidence="1 2" key="1">
    <citation type="journal article" date="2019" name="Nat. Ecol. Evol.">
        <title>Megaphylogeny resolves global patterns of mushroom evolution.</title>
        <authorList>
            <person name="Varga T."/>
            <person name="Krizsan K."/>
            <person name="Foldi C."/>
            <person name="Dima B."/>
            <person name="Sanchez-Garcia M."/>
            <person name="Sanchez-Ramirez S."/>
            <person name="Szollosi G.J."/>
            <person name="Szarkandi J.G."/>
            <person name="Papp V."/>
            <person name="Albert L."/>
            <person name="Andreopoulos W."/>
            <person name="Angelini C."/>
            <person name="Antonin V."/>
            <person name="Barry K.W."/>
            <person name="Bougher N.L."/>
            <person name="Buchanan P."/>
            <person name="Buyck B."/>
            <person name="Bense V."/>
            <person name="Catcheside P."/>
            <person name="Chovatia M."/>
            <person name="Cooper J."/>
            <person name="Damon W."/>
            <person name="Desjardin D."/>
            <person name="Finy P."/>
            <person name="Geml J."/>
            <person name="Haridas S."/>
            <person name="Hughes K."/>
            <person name="Justo A."/>
            <person name="Karasinski D."/>
            <person name="Kautmanova I."/>
            <person name="Kiss B."/>
            <person name="Kocsube S."/>
            <person name="Kotiranta H."/>
            <person name="LaButti K.M."/>
            <person name="Lechner B.E."/>
            <person name="Liimatainen K."/>
            <person name="Lipzen A."/>
            <person name="Lukacs Z."/>
            <person name="Mihaltcheva S."/>
            <person name="Morgado L.N."/>
            <person name="Niskanen T."/>
            <person name="Noordeloos M.E."/>
            <person name="Ohm R.A."/>
            <person name="Ortiz-Santana B."/>
            <person name="Ovrebo C."/>
            <person name="Racz N."/>
            <person name="Riley R."/>
            <person name="Savchenko A."/>
            <person name="Shiryaev A."/>
            <person name="Soop K."/>
            <person name="Spirin V."/>
            <person name="Szebenyi C."/>
            <person name="Tomsovsky M."/>
            <person name="Tulloss R.E."/>
            <person name="Uehling J."/>
            <person name="Grigoriev I.V."/>
            <person name="Vagvolgyi C."/>
            <person name="Papp T."/>
            <person name="Martin F.M."/>
            <person name="Miettinen O."/>
            <person name="Hibbett D.S."/>
            <person name="Nagy L.G."/>
        </authorList>
    </citation>
    <scope>NUCLEOTIDE SEQUENCE [LARGE SCALE GENOMIC DNA]</scope>
    <source>
        <strain evidence="1 2">NL-1719</strain>
    </source>
</reference>
<dbReference type="EMBL" id="ML208260">
    <property type="protein sequence ID" value="TFK76410.1"/>
    <property type="molecule type" value="Genomic_DNA"/>
</dbReference>
<proteinExistence type="predicted"/>
<evidence type="ECO:0000313" key="2">
    <source>
        <dbReference type="Proteomes" id="UP000308600"/>
    </source>
</evidence>
<protein>
    <submittedName>
        <fullName evidence="1">Uncharacterized protein</fullName>
    </submittedName>
</protein>
<sequence length="333" mass="38417">MSFNYHIANSNPPPSPTPSDSSFDDDEANCRVTPYWQKFRGLLKTRGFRLDTVRDVKEYYKRHSERGSLDSVCPEQFPGFRRACQHSDDDDLCPDAGLLDNLFRGTRSRDGLKVVVKAVNLYSREYEVIRLLSSPPLRDDPMNHTIPILDLIDVPRDRIAFIVMEEWSSQLIPDSGPCCLSLFLAALRQCIEHAVFLHRNHIAHLDISLRNLLTDYNGRYAYIDYELSRRFSSGSEPLIYSYRGTEVPPECERMDAVDAYKIDVWALAILILRACQTAGYHIPELMQLVGPMLYEDPRRRPPLSLVLQTFDRLMQTFKQNRVDTPPSAIEHRH</sequence>